<name>A0A6F8XGP5_9GAMM</name>
<accession>A0A6F8XGP5</accession>
<dbReference type="EMBL" id="AP022869">
    <property type="protein sequence ID" value="BCB72387.1"/>
    <property type="molecule type" value="Genomic_DNA"/>
</dbReference>
<reference evidence="1 2" key="1">
    <citation type="submission" date="2020-03" db="EMBL/GenBank/DDBJ databases">
        <title>Complete Genome Sequence of Halomonas meridiana strain Eplume2, isolated from hydrothermal-plume in the north east Pacific Ocean.</title>
        <authorList>
            <person name="Kurihara Y."/>
            <person name="Kawai S."/>
            <person name="Sakai A."/>
            <person name="Galipon J."/>
            <person name="Arakawa K."/>
        </authorList>
    </citation>
    <scope>NUCLEOTIDE SEQUENCE [LARGE SCALE GENOMIC DNA]</scope>
    <source>
        <strain evidence="1 2">Eplume2</strain>
    </source>
</reference>
<dbReference type="AlphaFoldDB" id="A0A6F8XGP5"/>
<gene>
    <name evidence="1" type="ORF">HMEPL2_27380</name>
</gene>
<evidence type="ECO:0000313" key="2">
    <source>
        <dbReference type="Proteomes" id="UP000501053"/>
    </source>
</evidence>
<keyword evidence="2" id="KW-1185">Reference proteome</keyword>
<sequence>MGRAQRQDFLDLLRSGEPIPKECNDFIADVFEGKKKFKTGVKKVGIHDQVSRSPMQRYLMRHMVSRVQAELEDENFDFHSSDYDEDHAECLASEARYVRNTGASARESAKAFVAKELYGISVRSLEKYIKQ</sequence>
<evidence type="ECO:0000313" key="1">
    <source>
        <dbReference type="EMBL" id="BCB72387.1"/>
    </source>
</evidence>
<proteinExistence type="predicted"/>
<protein>
    <submittedName>
        <fullName evidence="1">Uncharacterized protein</fullName>
    </submittedName>
</protein>
<dbReference type="Proteomes" id="UP000501053">
    <property type="component" value="Chromosome"/>
</dbReference>
<organism evidence="1 2">
    <name type="scientific">Vreelandella aquamarina</name>
    <dbReference type="NCBI Taxonomy" id="77097"/>
    <lineage>
        <taxon>Bacteria</taxon>
        <taxon>Pseudomonadati</taxon>
        <taxon>Pseudomonadota</taxon>
        <taxon>Gammaproteobacteria</taxon>
        <taxon>Oceanospirillales</taxon>
        <taxon>Halomonadaceae</taxon>
        <taxon>Vreelandella</taxon>
    </lineage>
</organism>